<name>A0A0R1SHW0_9LACO</name>
<dbReference type="RefSeq" id="WP_057863998.1">
    <property type="nucleotide sequence ID" value="NZ_AZEY01000021.1"/>
</dbReference>
<organism evidence="1 2">
    <name type="scientific">Lentilactobacillus diolivorans DSM 14421</name>
    <dbReference type="NCBI Taxonomy" id="1423739"/>
    <lineage>
        <taxon>Bacteria</taxon>
        <taxon>Bacillati</taxon>
        <taxon>Bacillota</taxon>
        <taxon>Bacilli</taxon>
        <taxon>Lactobacillales</taxon>
        <taxon>Lactobacillaceae</taxon>
        <taxon>Lentilactobacillus</taxon>
    </lineage>
</organism>
<gene>
    <name evidence="1" type="ORF">FC85_GL002368</name>
</gene>
<evidence type="ECO:0000313" key="1">
    <source>
        <dbReference type="EMBL" id="KRL68815.1"/>
    </source>
</evidence>
<dbReference type="EMBL" id="AZEY01000021">
    <property type="protein sequence ID" value="KRL68815.1"/>
    <property type="molecule type" value="Genomic_DNA"/>
</dbReference>
<protein>
    <submittedName>
        <fullName evidence="1">Uncharacterized protein</fullName>
    </submittedName>
</protein>
<evidence type="ECO:0000313" key="2">
    <source>
        <dbReference type="Proteomes" id="UP000052013"/>
    </source>
</evidence>
<dbReference type="PATRIC" id="fig|1423739.3.peg.2462"/>
<sequence>MKNGEDELFNLLENTPVHAQNGVSLKVIYEHTDLFWRYSFNEIIKYFKDLIHFQLVKGRLIKSGNLEENWEFLGILY</sequence>
<dbReference type="Proteomes" id="UP000052013">
    <property type="component" value="Unassembled WGS sequence"/>
</dbReference>
<accession>A0A0R1SHW0</accession>
<reference evidence="1 2" key="1">
    <citation type="journal article" date="2015" name="Genome Announc.">
        <title>Expanding the biotechnology potential of lactobacilli through comparative genomics of 213 strains and associated genera.</title>
        <authorList>
            <person name="Sun Z."/>
            <person name="Harris H.M."/>
            <person name="McCann A."/>
            <person name="Guo C."/>
            <person name="Argimon S."/>
            <person name="Zhang W."/>
            <person name="Yang X."/>
            <person name="Jeffery I.B."/>
            <person name="Cooney J.C."/>
            <person name="Kagawa T.F."/>
            <person name="Liu W."/>
            <person name="Song Y."/>
            <person name="Salvetti E."/>
            <person name="Wrobel A."/>
            <person name="Rasinkangas P."/>
            <person name="Parkhill J."/>
            <person name="Rea M.C."/>
            <person name="O'Sullivan O."/>
            <person name="Ritari J."/>
            <person name="Douillard F.P."/>
            <person name="Paul Ross R."/>
            <person name="Yang R."/>
            <person name="Briner A.E."/>
            <person name="Felis G.E."/>
            <person name="de Vos W.M."/>
            <person name="Barrangou R."/>
            <person name="Klaenhammer T.R."/>
            <person name="Caufield P.W."/>
            <person name="Cui Y."/>
            <person name="Zhang H."/>
            <person name="O'Toole P.W."/>
        </authorList>
    </citation>
    <scope>NUCLEOTIDE SEQUENCE [LARGE SCALE GENOMIC DNA]</scope>
    <source>
        <strain evidence="1 2">DSM 14421</strain>
    </source>
</reference>
<proteinExistence type="predicted"/>
<comment type="caution">
    <text evidence="1">The sequence shown here is derived from an EMBL/GenBank/DDBJ whole genome shotgun (WGS) entry which is preliminary data.</text>
</comment>
<dbReference type="AlphaFoldDB" id="A0A0R1SHW0"/>